<gene>
    <name evidence="13" type="ORF">E2F48_07030</name>
</gene>
<dbReference type="AlphaFoldDB" id="A0A4R5U046"/>
<keyword evidence="5 12" id="KW-0812">Transmembrane</keyword>
<dbReference type="OrthoDB" id="9796672at2"/>
<keyword evidence="8 12" id="KW-0472">Membrane</keyword>
<dbReference type="Gene3D" id="1.20.120.1760">
    <property type="match status" value="1"/>
</dbReference>
<evidence type="ECO:0000256" key="1">
    <source>
        <dbReference type="ARBA" id="ARBA00004141"/>
    </source>
</evidence>
<sequence length="217" mass="23385">MIRLIGAGTRPGGEGPVLATAWTLPNAVTLVRFLGVPLFVWFIVTNQYGPAVVTLVLVGSTDWIDGYLARRFNQVSSVGQWLDPVADRTALIIVAITFVVDGVAPAWLVWSIVIPDAILITNALILFGSRLRLRVSVVGKIRTALLLLGSPLLLLHRVPGYDSPWLLAVAHALLIAGCVGHLIAFYGYFTAAHRLHRAERAAGRPLTQPAAETAREG</sequence>
<dbReference type="InterPro" id="IPR000462">
    <property type="entry name" value="CDP-OH_P_trans"/>
</dbReference>
<evidence type="ECO:0000256" key="2">
    <source>
        <dbReference type="ARBA" id="ARBA00010441"/>
    </source>
</evidence>
<dbReference type="GO" id="GO:0046474">
    <property type="term" value="P:glycerophospholipid biosynthetic process"/>
    <property type="evidence" value="ECO:0007669"/>
    <property type="project" value="TreeGrafter"/>
</dbReference>
<evidence type="ECO:0000256" key="8">
    <source>
        <dbReference type="ARBA" id="ARBA00023136"/>
    </source>
</evidence>
<dbReference type="Pfam" id="PF01066">
    <property type="entry name" value="CDP-OH_P_transf"/>
    <property type="match status" value="1"/>
</dbReference>
<dbReference type="GO" id="GO:0016020">
    <property type="term" value="C:membrane"/>
    <property type="evidence" value="ECO:0007669"/>
    <property type="project" value="UniProtKB-SubCell"/>
</dbReference>
<dbReference type="InterPro" id="IPR004570">
    <property type="entry name" value="Phosphatidylglycerol_P_synth"/>
</dbReference>
<feature type="transmembrane region" description="Helical" evidence="12">
    <location>
        <begin position="141"/>
        <end position="159"/>
    </location>
</feature>
<accession>A0A4R5U046</accession>
<evidence type="ECO:0000256" key="3">
    <source>
        <dbReference type="ARBA" id="ARBA00022516"/>
    </source>
</evidence>
<dbReference type="InterPro" id="IPR043130">
    <property type="entry name" value="CDP-OH_PTrfase_TM_dom"/>
</dbReference>
<comment type="subcellular location">
    <subcellularLocation>
        <location evidence="1">Membrane</location>
        <topology evidence="1">Multi-pass membrane protein</topology>
    </subcellularLocation>
</comment>
<evidence type="ECO:0000313" key="13">
    <source>
        <dbReference type="EMBL" id="TDK26905.1"/>
    </source>
</evidence>
<organism evidence="13 14">
    <name type="scientific">Arthrobacter crusticola</name>
    <dbReference type="NCBI Taxonomy" id="2547960"/>
    <lineage>
        <taxon>Bacteria</taxon>
        <taxon>Bacillati</taxon>
        <taxon>Actinomycetota</taxon>
        <taxon>Actinomycetes</taxon>
        <taxon>Micrococcales</taxon>
        <taxon>Micrococcaceae</taxon>
        <taxon>Arthrobacter</taxon>
    </lineage>
</organism>
<dbReference type="PANTHER" id="PTHR14269">
    <property type="entry name" value="CDP-DIACYLGLYCEROL--GLYCEROL-3-PHOSPHATE 3-PHOSPHATIDYLTRANSFERASE-RELATED"/>
    <property type="match status" value="1"/>
</dbReference>
<keyword evidence="4 11" id="KW-0808">Transferase</keyword>
<dbReference type="InterPro" id="IPR050324">
    <property type="entry name" value="CDP-alcohol_PTase-I"/>
</dbReference>
<dbReference type="Proteomes" id="UP000295411">
    <property type="component" value="Unassembled WGS sequence"/>
</dbReference>
<keyword evidence="6 12" id="KW-1133">Transmembrane helix</keyword>
<proteinExistence type="inferred from homology"/>
<name>A0A4R5U046_9MICC</name>
<dbReference type="PROSITE" id="PS00379">
    <property type="entry name" value="CDP_ALCOHOL_P_TRANSF"/>
    <property type="match status" value="1"/>
</dbReference>
<evidence type="ECO:0000256" key="5">
    <source>
        <dbReference type="ARBA" id="ARBA00022692"/>
    </source>
</evidence>
<dbReference type="EMBL" id="SMTK01000002">
    <property type="protein sequence ID" value="TDK26905.1"/>
    <property type="molecule type" value="Genomic_DNA"/>
</dbReference>
<dbReference type="UniPathway" id="UPA00085"/>
<evidence type="ECO:0000256" key="10">
    <source>
        <dbReference type="ARBA" id="ARBA00023264"/>
    </source>
</evidence>
<dbReference type="InterPro" id="IPR048254">
    <property type="entry name" value="CDP_ALCOHOL_P_TRANSF_CS"/>
</dbReference>
<evidence type="ECO:0000256" key="7">
    <source>
        <dbReference type="ARBA" id="ARBA00023098"/>
    </source>
</evidence>
<protein>
    <submittedName>
        <fullName evidence="13">CDP-alcohol phosphatidyltransferase family protein</fullName>
    </submittedName>
</protein>
<feature type="transmembrane region" description="Helical" evidence="12">
    <location>
        <begin position="165"/>
        <end position="189"/>
    </location>
</feature>
<feature type="transmembrane region" description="Helical" evidence="12">
    <location>
        <begin position="106"/>
        <end position="129"/>
    </location>
</feature>
<evidence type="ECO:0000256" key="4">
    <source>
        <dbReference type="ARBA" id="ARBA00022679"/>
    </source>
</evidence>
<dbReference type="GO" id="GO:0008444">
    <property type="term" value="F:CDP-diacylglycerol-glycerol-3-phosphate 3-phosphatidyltransferase activity"/>
    <property type="evidence" value="ECO:0007669"/>
    <property type="project" value="InterPro"/>
</dbReference>
<reference evidence="13 14" key="1">
    <citation type="submission" date="2019-03" db="EMBL/GenBank/DDBJ databases">
        <title>Arthrobacter sp. nov., an bacterium isolated from biocrust in Mu Us Desert.</title>
        <authorList>
            <person name="Lixiong L."/>
        </authorList>
    </citation>
    <scope>NUCLEOTIDE SEQUENCE [LARGE SCALE GENOMIC DNA]</scope>
    <source>
        <strain evidence="13 14">SLN-3</strain>
    </source>
</reference>
<evidence type="ECO:0000256" key="11">
    <source>
        <dbReference type="RuleBase" id="RU003750"/>
    </source>
</evidence>
<dbReference type="PIRSF" id="PIRSF000847">
    <property type="entry name" value="Phos_ph_gly_syn"/>
    <property type="match status" value="1"/>
</dbReference>
<comment type="caution">
    <text evidence="13">The sequence shown here is derived from an EMBL/GenBank/DDBJ whole genome shotgun (WGS) entry which is preliminary data.</text>
</comment>
<keyword evidence="7" id="KW-0443">Lipid metabolism</keyword>
<evidence type="ECO:0000256" key="9">
    <source>
        <dbReference type="ARBA" id="ARBA00023209"/>
    </source>
</evidence>
<keyword evidence="9" id="KW-0594">Phospholipid biosynthesis</keyword>
<keyword evidence="10" id="KW-1208">Phospholipid metabolism</keyword>
<evidence type="ECO:0000256" key="6">
    <source>
        <dbReference type="ARBA" id="ARBA00022989"/>
    </source>
</evidence>
<evidence type="ECO:0000313" key="14">
    <source>
        <dbReference type="Proteomes" id="UP000295411"/>
    </source>
</evidence>
<evidence type="ECO:0000256" key="12">
    <source>
        <dbReference type="SAM" id="Phobius"/>
    </source>
</evidence>
<dbReference type="PANTHER" id="PTHR14269:SF11">
    <property type="entry name" value="CDP-DIACYLGLYCEROL--GLYCEROL-3-PHOSPHATE 3-PHOSPHATIDYLTRANSFERASE"/>
    <property type="match status" value="1"/>
</dbReference>
<keyword evidence="14" id="KW-1185">Reference proteome</keyword>
<comment type="similarity">
    <text evidence="2 11">Belongs to the CDP-alcohol phosphatidyltransferase class-I family.</text>
</comment>
<keyword evidence="3" id="KW-0444">Lipid biosynthesis</keyword>